<evidence type="ECO:0000313" key="11">
    <source>
        <dbReference type="EMBL" id="AKL98416.1"/>
    </source>
</evidence>
<evidence type="ECO:0000256" key="6">
    <source>
        <dbReference type="ARBA" id="ARBA00022692"/>
    </source>
</evidence>
<feature type="transmembrane region" description="Helical" evidence="9">
    <location>
        <begin position="9"/>
        <end position="33"/>
    </location>
</feature>
<keyword evidence="7 9" id="KW-1133">Transmembrane helix</keyword>
<dbReference type="PANTHER" id="PTHR43470">
    <property type="entry name" value="PHOSPHATE TRANSPORT SYSTEM PERMEASE PROTEIN PSTA-RELATED"/>
    <property type="match status" value="1"/>
</dbReference>
<feature type="transmembrane region" description="Helical" evidence="9">
    <location>
        <begin position="66"/>
        <end position="87"/>
    </location>
</feature>
<dbReference type="InterPro" id="IPR005672">
    <property type="entry name" value="Phosphate_PstA"/>
</dbReference>
<dbReference type="CDD" id="cd06261">
    <property type="entry name" value="TM_PBP2"/>
    <property type="match status" value="1"/>
</dbReference>
<dbReference type="Gene3D" id="1.10.3720.10">
    <property type="entry name" value="MetI-like"/>
    <property type="match status" value="1"/>
</dbReference>
<name>A0A0G3WIA6_9BACT</name>
<gene>
    <name evidence="11" type="primary">pstA</name>
    <name evidence="11" type="ORF">Epro_1037</name>
</gene>
<keyword evidence="12" id="KW-1185">Reference proteome</keyword>
<dbReference type="GO" id="GO:0005886">
    <property type="term" value="C:plasma membrane"/>
    <property type="evidence" value="ECO:0007669"/>
    <property type="project" value="UniProtKB-SubCell"/>
</dbReference>
<evidence type="ECO:0000256" key="1">
    <source>
        <dbReference type="ARBA" id="ARBA00004651"/>
    </source>
</evidence>
<reference evidence="11 12" key="1">
    <citation type="submission" date="2014-09" db="EMBL/GenBank/DDBJ databases">
        <title>Complete genome sequence of Endomicrobium proavitum.</title>
        <authorList>
            <person name="Zheng H."/>
        </authorList>
    </citation>
    <scope>NUCLEOTIDE SEQUENCE [LARGE SCALE GENOMIC DNA]</scope>
    <source>
        <strain evidence="11 12">Rsa215</strain>
    </source>
</reference>
<dbReference type="InterPro" id="IPR035906">
    <property type="entry name" value="MetI-like_sf"/>
</dbReference>
<evidence type="ECO:0000256" key="2">
    <source>
        <dbReference type="ARBA" id="ARBA00007069"/>
    </source>
</evidence>
<dbReference type="RefSeq" id="WP_052570963.1">
    <property type="nucleotide sequence ID" value="NZ_CP009498.1"/>
</dbReference>
<dbReference type="SUPFAM" id="SSF161098">
    <property type="entry name" value="MetI-like"/>
    <property type="match status" value="1"/>
</dbReference>
<feature type="domain" description="ABC transmembrane type-1" evidence="10">
    <location>
        <begin position="62"/>
        <end position="270"/>
    </location>
</feature>
<dbReference type="GO" id="GO:0035435">
    <property type="term" value="P:phosphate ion transmembrane transport"/>
    <property type="evidence" value="ECO:0007669"/>
    <property type="project" value="InterPro"/>
</dbReference>
<dbReference type="Proteomes" id="UP000035337">
    <property type="component" value="Chromosome"/>
</dbReference>
<evidence type="ECO:0000256" key="4">
    <source>
        <dbReference type="ARBA" id="ARBA00022448"/>
    </source>
</evidence>
<evidence type="ECO:0000256" key="9">
    <source>
        <dbReference type="RuleBase" id="RU363043"/>
    </source>
</evidence>
<keyword evidence="8 9" id="KW-0472">Membrane</keyword>
<evidence type="ECO:0000313" key="12">
    <source>
        <dbReference type="Proteomes" id="UP000035337"/>
    </source>
</evidence>
<keyword evidence="6 9" id="KW-0812">Transmembrane</keyword>
<dbReference type="Pfam" id="PF00528">
    <property type="entry name" value="BPD_transp_1"/>
    <property type="match status" value="1"/>
</dbReference>
<dbReference type="STRING" id="1408281.Epro_1037"/>
<dbReference type="NCBIfam" id="TIGR00974">
    <property type="entry name" value="3a0107s02c"/>
    <property type="match status" value="1"/>
</dbReference>
<feature type="transmembrane region" description="Helical" evidence="9">
    <location>
        <begin position="250"/>
        <end position="273"/>
    </location>
</feature>
<comment type="subcellular location">
    <subcellularLocation>
        <location evidence="1 9">Cell membrane</location>
        <topology evidence="1 9">Multi-pass membrane protein</topology>
    </subcellularLocation>
</comment>
<dbReference type="OrthoDB" id="9785113at2"/>
<evidence type="ECO:0000256" key="7">
    <source>
        <dbReference type="ARBA" id="ARBA00022989"/>
    </source>
</evidence>
<evidence type="ECO:0000256" key="3">
    <source>
        <dbReference type="ARBA" id="ARBA00016864"/>
    </source>
</evidence>
<dbReference type="PANTHER" id="PTHR43470:SF3">
    <property type="entry name" value="PHOSPHATE TRANSPORT SYSTEM PERMEASE PROTEIN PSTA-RELATED"/>
    <property type="match status" value="1"/>
</dbReference>
<dbReference type="AlphaFoldDB" id="A0A0G3WIA6"/>
<evidence type="ECO:0000259" key="10">
    <source>
        <dbReference type="PROSITE" id="PS50928"/>
    </source>
</evidence>
<dbReference type="GO" id="GO:0005315">
    <property type="term" value="F:phosphate transmembrane transporter activity"/>
    <property type="evidence" value="ECO:0007669"/>
    <property type="project" value="InterPro"/>
</dbReference>
<organism evidence="11 12">
    <name type="scientific">Endomicrobium proavitum</name>
    <dbReference type="NCBI Taxonomy" id="1408281"/>
    <lineage>
        <taxon>Bacteria</taxon>
        <taxon>Pseudomonadati</taxon>
        <taxon>Elusimicrobiota</taxon>
        <taxon>Endomicrobiia</taxon>
        <taxon>Endomicrobiales</taxon>
        <taxon>Endomicrobiaceae</taxon>
        <taxon>Endomicrobium</taxon>
    </lineage>
</organism>
<keyword evidence="5 9" id="KW-1003">Cell membrane</keyword>
<dbReference type="InterPro" id="IPR000515">
    <property type="entry name" value="MetI-like"/>
</dbReference>
<dbReference type="PATRIC" id="fig|1408281.3.peg.1066"/>
<protein>
    <recommendedName>
        <fullName evidence="3 9">Phosphate transport system permease protein PstA</fullName>
    </recommendedName>
</protein>
<feature type="transmembrane region" description="Helical" evidence="9">
    <location>
        <begin position="99"/>
        <end position="120"/>
    </location>
</feature>
<sequence>MKNKLTQNFAFFIITLCTLITVLFLFSVIYFIFRNGYGVLSWSFITDIPRNAMTGGGVAPAIAGTFYLVFGAILFALPLGVACAVYLNEYSPKGFIVNIIRMGINNLAGVPSVIFGLFGLAVFVKFFGFGISILSGSLTLGILVLPGIISASQEALTAVPSSFREASLAVGATQWQTIRKVVLPAALPGILTGVILAIGRAAGETAPILFTAATFFKRGYPDGIMSEVMALPYHIYALMTEGVNPEKQTAIAYGCALLLVVIVILLSSLAIIIRNKYRSSYDH</sequence>
<evidence type="ECO:0000256" key="5">
    <source>
        <dbReference type="ARBA" id="ARBA00022475"/>
    </source>
</evidence>
<keyword evidence="4" id="KW-0813">Transport</keyword>
<comment type="similarity">
    <text evidence="2 9">Belongs to the binding-protein-dependent transport system permease family. CysTW subfamily.</text>
</comment>
<feature type="transmembrane region" description="Helical" evidence="9">
    <location>
        <begin position="126"/>
        <end position="145"/>
    </location>
</feature>
<dbReference type="PROSITE" id="PS50928">
    <property type="entry name" value="ABC_TM1"/>
    <property type="match status" value="1"/>
</dbReference>
<dbReference type="EMBL" id="CP009498">
    <property type="protein sequence ID" value="AKL98416.1"/>
    <property type="molecule type" value="Genomic_DNA"/>
</dbReference>
<feature type="transmembrane region" description="Helical" evidence="9">
    <location>
        <begin position="181"/>
        <end position="202"/>
    </location>
</feature>
<dbReference type="KEGG" id="epo:Epro_1037"/>
<evidence type="ECO:0000256" key="8">
    <source>
        <dbReference type="ARBA" id="ARBA00023136"/>
    </source>
</evidence>
<accession>A0A0G3WIA6</accession>
<proteinExistence type="inferred from homology"/>